<evidence type="ECO:0000259" key="8">
    <source>
        <dbReference type="PROSITE" id="PS51633"/>
    </source>
</evidence>
<organism evidence="9 10">
    <name type="scientific">Ascobolus immersus RN42</name>
    <dbReference type="NCBI Taxonomy" id="1160509"/>
    <lineage>
        <taxon>Eukaryota</taxon>
        <taxon>Fungi</taxon>
        <taxon>Dikarya</taxon>
        <taxon>Ascomycota</taxon>
        <taxon>Pezizomycotina</taxon>
        <taxon>Pezizomycetes</taxon>
        <taxon>Pezizales</taxon>
        <taxon>Ascobolaceae</taxon>
        <taxon>Ascobolus</taxon>
    </lineage>
</organism>
<dbReference type="GO" id="GO:0031507">
    <property type="term" value="P:heterochromatin formation"/>
    <property type="evidence" value="ECO:0007669"/>
    <property type="project" value="TreeGrafter"/>
</dbReference>
<feature type="compositionally biased region" description="Polar residues" evidence="6">
    <location>
        <begin position="282"/>
        <end position="293"/>
    </location>
</feature>
<feature type="domain" description="SET" evidence="7">
    <location>
        <begin position="3"/>
        <end position="198"/>
    </location>
</feature>
<dbReference type="PANTHER" id="PTHR45747">
    <property type="entry name" value="HISTONE-LYSINE N-METHYLTRANSFERASE E(Z)"/>
    <property type="match status" value="1"/>
</dbReference>
<evidence type="ECO:0000256" key="5">
    <source>
        <dbReference type="ARBA" id="ARBA00023163"/>
    </source>
</evidence>
<evidence type="ECO:0000256" key="4">
    <source>
        <dbReference type="ARBA" id="ARBA00023015"/>
    </source>
</evidence>
<evidence type="ECO:0000313" key="9">
    <source>
        <dbReference type="EMBL" id="RPA83442.1"/>
    </source>
</evidence>
<keyword evidence="1" id="KW-0489">Methyltransferase</keyword>
<evidence type="ECO:0000313" key="10">
    <source>
        <dbReference type="Proteomes" id="UP000275078"/>
    </source>
</evidence>
<evidence type="ECO:0000256" key="3">
    <source>
        <dbReference type="ARBA" id="ARBA00022691"/>
    </source>
</evidence>
<dbReference type="GO" id="GO:0046976">
    <property type="term" value="F:histone H3K27 methyltransferase activity"/>
    <property type="evidence" value="ECO:0007669"/>
    <property type="project" value="TreeGrafter"/>
</dbReference>
<feature type="compositionally biased region" description="Basic residues" evidence="6">
    <location>
        <begin position="268"/>
        <end position="277"/>
    </location>
</feature>
<dbReference type="InterPro" id="IPR046341">
    <property type="entry name" value="SET_dom_sf"/>
</dbReference>
<feature type="compositionally biased region" description="Acidic residues" evidence="6">
    <location>
        <begin position="335"/>
        <end position="347"/>
    </location>
</feature>
<dbReference type="InterPro" id="IPR026489">
    <property type="entry name" value="CXC_dom"/>
</dbReference>
<dbReference type="CDD" id="cd10519">
    <property type="entry name" value="SET_EZH"/>
    <property type="match status" value="1"/>
</dbReference>
<dbReference type="Gene3D" id="2.170.270.10">
    <property type="entry name" value="SET domain"/>
    <property type="match status" value="1"/>
</dbReference>
<feature type="compositionally biased region" description="Acidic residues" evidence="6">
    <location>
        <begin position="306"/>
        <end position="318"/>
    </location>
</feature>
<dbReference type="PROSITE" id="PS50280">
    <property type="entry name" value="SET"/>
    <property type="match status" value="1"/>
</dbReference>
<dbReference type="AlphaFoldDB" id="A0A3N4IBI3"/>
<evidence type="ECO:0000256" key="1">
    <source>
        <dbReference type="ARBA" id="ARBA00022603"/>
    </source>
</evidence>
<dbReference type="STRING" id="1160509.A0A3N4IBI3"/>
<dbReference type="PROSITE" id="PS51633">
    <property type="entry name" value="CXC"/>
    <property type="match status" value="1"/>
</dbReference>
<evidence type="ECO:0000256" key="6">
    <source>
        <dbReference type="SAM" id="MobiDB-lite"/>
    </source>
</evidence>
<accession>A0A3N4IBI3</accession>
<dbReference type="Proteomes" id="UP000275078">
    <property type="component" value="Unassembled WGS sequence"/>
</dbReference>
<dbReference type="SUPFAM" id="SSF82199">
    <property type="entry name" value="SET domain"/>
    <property type="match status" value="1"/>
</dbReference>
<keyword evidence="10" id="KW-1185">Reference proteome</keyword>
<keyword evidence="3" id="KW-0949">S-adenosyl-L-methionine</keyword>
<keyword evidence="2" id="KW-0808">Transferase</keyword>
<name>A0A3N4IBI3_ASCIM</name>
<gene>
    <name evidence="9" type="ORF">BJ508DRAFT_65845</name>
</gene>
<sequence length="417" mass="47011">MCEKTCKCESCIRKWRGCRCARREIPCLPGQCECRKWNRECDADLCRTCGAAETLDPVNRYNLELAKSCCGNVEAQRGLAKRTFIGLSNIAAAGLGLFIGEDAKKDSFIGEYLGEIISEPEAERRGVLYDKRGVSFLFNLNKEQVVDAARAGNKLRFINHYHEPNCIARVVMTGVIHRIGLYALRDLYQGEELFFDYGYNEMTSNFVRAEPEFMFEPPSTVEKPKKNTKTTLGRPGKRKGLKGKKLGKKRLRAATKQSLTAGSLLPQKRPRGRPRKHFPVDVTSQPSSRTSSRIGRLDMATPSSYSDDEDDDDSDTSETSEGSVIMIRNPGQPDADSESEEEEEEEEDVHKKPKPRSRLAIPDSADEDEDYEDDDEEGSRSSKGAEMTPASDEDGPELLHGQRKRRRMYSPMSRSRR</sequence>
<dbReference type="InterPro" id="IPR001214">
    <property type="entry name" value="SET_dom"/>
</dbReference>
<dbReference type="SMART" id="SM00317">
    <property type="entry name" value="SET"/>
    <property type="match status" value="1"/>
</dbReference>
<dbReference type="GO" id="GO:0005634">
    <property type="term" value="C:nucleus"/>
    <property type="evidence" value="ECO:0007669"/>
    <property type="project" value="TreeGrafter"/>
</dbReference>
<feature type="compositionally biased region" description="Acidic residues" evidence="6">
    <location>
        <begin position="364"/>
        <end position="377"/>
    </location>
</feature>
<dbReference type="OrthoDB" id="6141102at2759"/>
<feature type="region of interest" description="Disordered" evidence="6">
    <location>
        <begin position="217"/>
        <end position="417"/>
    </location>
</feature>
<dbReference type="GO" id="GO:0003682">
    <property type="term" value="F:chromatin binding"/>
    <property type="evidence" value="ECO:0007669"/>
    <property type="project" value="TreeGrafter"/>
</dbReference>
<feature type="compositionally biased region" description="Basic residues" evidence="6">
    <location>
        <begin position="401"/>
        <end position="417"/>
    </location>
</feature>
<keyword evidence="5" id="KW-0804">Transcription</keyword>
<evidence type="ECO:0000256" key="2">
    <source>
        <dbReference type="ARBA" id="ARBA00022679"/>
    </source>
</evidence>
<dbReference type="PANTHER" id="PTHR45747:SF4">
    <property type="entry name" value="HISTONE-LYSINE N-METHYLTRANSFERASE E(Z)"/>
    <property type="match status" value="1"/>
</dbReference>
<protein>
    <submittedName>
        <fullName evidence="9">SET domain-containing protein</fullName>
    </submittedName>
</protein>
<reference evidence="9 10" key="1">
    <citation type="journal article" date="2018" name="Nat. Ecol. Evol.">
        <title>Pezizomycetes genomes reveal the molecular basis of ectomycorrhizal truffle lifestyle.</title>
        <authorList>
            <person name="Murat C."/>
            <person name="Payen T."/>
            <person name="Noel B."/>
            <person name="Kuo A."/>
            <person name="Morin E."/>
            <person name="Chen J."/>
            <person name="Kohler A."/>
            <person name="Krizsan K."/>
            <person name="Balestrini R."/>
            <person name="Da Silva C."/>
            <person name="Montanini B."/>
            <person name="Hainaut M."/>
            <person name="Levati E."/>
            <person name="Barry K.W."/>
            <person name="Belfiori B."/>
            <person name="Cichocki N."/>
            <person name="Clum A."/>
            <person name="Dockter R.B."/>
            <person name="Fauchery L."/>
            <person name="Guy J."/>
            <person name="Iotti M."/>
            <person name="Le Tacon F."/>
            <person name="Lindquist E.A."/>
            <person name="Lipzen A."/>
            <person name="Malagnac F."/>
            <person name="Mello A."/>
            <person name="Molinier V."/>
            <person name="Miyauchi S."/>
            <person name="Poulain J."/>
            <person name="Riccioni C."/>
            <person name="Rubini A."/>
            <person name="Sitrit Y."/>
            <person name="Splivallo R."/>
            <person name="Traeger S."/>
            <person name="Wang M."/>
            <person name="Zifcakova L."/>
            <person name="Wipf D."/>
            <person name="Zambonelli A."/>
            <person name="Paolocci F."/>
            <person name="Nowrousian M."/>
            <person name="Ottonello S."/>
            <person name="Baldrian P."/>
            <person name="Spatafora J.W."/>
            <person name="Henrissat B."/>
            <person name="Nagy L.G."/>
            <person name="Aury J.M."/>
            <person name="Wincker P."/>
            <person name="Grigoriev I.V."/>
            <person name="Bonfante P."/>
            <person name="Martin F.M."/>
        </authorList>
    </citation>
    <scope>NUCLEOTIDE SEQUENCE [LARGE SCALE GENOMIC DNA]</scope>
    <source>
        <strain evidence="9 10">RN42</strain>
    </source>
</reference>
<evidence type="ECO:0000259" key="7">
    <source>
        <dbReference type="PROSITE" id="PS50280"/>
    </source>
</evidence>
<dbReference type="EMBL" id="ML119664">
    <property type="protein sequence ID" value="RPA83442.1"/>
    <property type="molecule type" value="Genomic_DNA"/>
</dbReference>
<feature type="compositionally biased region" description="Basic residues" evidence="6">
    <location>
        <begin position="235"/>
        <end position="253"/>
    </location>
</feature>
<dbReference type="GO" id="GO:0032259">
    <property type="term" value="P:methylation"/>
    <property type="evidence" value="ECO:0007669"/>
    <property type="project" value="UniProtKB-KW"/>
</dbReference>
<dbReference type="Pfam" id="PF00856">
    <property type="entry name" value="SET"/>
    <property type="match status" value="1"/>
</dbReference>
<dbReference type="InterPro" id="IPR045318">
    <property type="entry name" value="EZH1/2-like"/>
</dbReference>
<proteinExistence type="predicted"/>
<feature type="domain" description="CXC" evidence="8">
    <location>
        <begin position="1"/>
        <end position="66"/>
    </location>
</feature>
<keyword evidence="4" id="KW-0805">Transcription regulation</keyword>